<organism evidence="17 18">
    <name type="scientific">Candidatus Schekmanbacteria bacterium GWA2_38_11</name>
    <dbReference type="NCBI Taxonomy" id="1817876"/>
    <lineage>
        <taxon>Bacteria</taxon>
        <taxon>Candidatus Schekmaniibacteriota</taxon>
    </lineage>
</organism>
<comment type="subcellular location">
    <subcellularLocation>
        <location evidence="14">Cell membrane</location>
        <topology evidence="14">Multi-pass membrane protein</topology>
    </subcellularLocation>
    <subcellularLocation>
        <location evidence="1">Membrane</location>
        <topology evidence="1">Multi-pass membrane protein</topology>
    </subcellularLocation>
</comment>
<dbReference type="InterPro" id="IPR002379">
    <property type="entry name" value="ATPase_proteolipid_c-like_dom"/>
</dbReference>
<feature type="signal peptide" evidence="15">
    <location>
        <begin position="1"/>
        <end position="27"/>
    </location>
</feature>
<proteinExistence type="inferred from homology"/>
<dbReference type="PROSITE" id="PS00605">
    <property type="entry name" value="ATPASE_C"/>
    <property type="match status" value="1"/>
</dbReference>
<evidence type="ECO:0000256" key="15">
    <source>
        <dbReference type="SAM" id="SignalP"/>
    </source>
</evidence>
<comment type="function">
    <text evidence="14">Key component of the F(0) channel; it plays a direct role in translocation across the membrane. A homomeric c-ring of between 10-14 subunits forms the central stalk rotor element with the F(1) delta and epsilon subunits.</text>
</comment>
<dbReference type="PRINTS" id="PR00124">
    <property type="entry name" value="ATPASEC"/>
</dbReference>
<feature type="site" description="Reversibly protonated during proton transport" evidence="14">
    <location>
        <position position="97"/>
    </location>
</feature>
<dbReference type="HAMAP" id="MF_01396">
    <property type="entry name" value="ATP_synth_c_bact"/>
    <property type="match status" value="1"/>
</dbReference>
<evidence type="ECO:0000256" key="10">
    <source>
        <dbReference type="ARBA" id="ARBA00023121"/>
    </source>
</evidence>
<dbReference type="GO" id="GO:0033177">
    <property type="term" value="C:proton-transporting two-sector ATPase complex, proton-transporting domain"/>
    <property type="evidence" value="ECO:0007669"/>
    <property type="project" value="InterPro"/>
</dbReference>
<evidence type="ECO:0000256" key="2">
    <source>
        <dbReference type="ARBA" id="ARBA00006704"/>
    </source>
</evidence>
<dbReference type="PANTHER" id="PTHR10031">
    <property type="entry name" value="ATP SYNTHASE LIPID-BINDING PROTEIN, MITOCHONDRIAL"/>
    <property type="match status" value="1"/>
</dbReference>
<evidence type="ECO:0000256" key="7">
    <source>
        <dbReference type="ARBA" id="ARBA00022781"/>
    </source>
</evidence>
<dbReference type="GO" id="GO:0046933">
    <property type="term" value="F:proton-transporting ATP synthase activity, rotational mechanism"/>
    <property type="evidence" value="ECO:0007669"/>
    <property type="project" value="UniProtKB-UniRule"/>
</dbReference>
<dbReference type="EMBL" id="MGDB01000048">
    <property type="protein sequence ID" value="OGL42416.1"/>
    <property type="molecule type" value="Genomic_DNA"/>
</dbReference>
<dbReference type="NCBIfam" id="TIGR01260">
    <property type="entry name" value="ATP_synt_c"/>
    <property type="match status" value="1"/>
</dbReference>
<evidence type="ECO:0000256" key="13">
    <source>
        <dbReference type="ARBA" id="ARBA00025198"/>
    </source>
</evidence>
<evidence type="ECO:0000256" key="3">
    <source>
        <dbReference type="ARBA" id="ARBA00022448"/>
    </source>
</evidence>
<dbReference type="Pfam" id="PF00137">
    <property type="entry name" value="ATP-synt_C"/>
    <property type="match status" value="1"/>
</dbReference>
<dbReference type="AlphaFoldDB" id="A0A1F7RLG4"/>
<feature type="domain" description="V-ATPase proteolipid subunit C-like" evidence="16">
    <location>
        <begin position="47"/>
        <end position="110"/>
    </location>
</feature>
<name>A0A1F7RLG4_9BACT</name>
<dbReference type="PANTHER" id="PTHR10031:SF0">
    <property type="entry name" value="ATPASE PROTEIN 9"/>
    <property type="match status" value="1"/>
</dbReference>
<comment type="function">
    <text evidence="13 14">F(1)F(0) ATP synthase produces ATP from ADP in the presence of a proton or sodium gradient. F-type ATPases consist of two structural domains, F(1) containing the extramembraneous catalytic core and F(0) containing the membrane proton channel, linked together by a central stalk and a peripheral stalk. During catalysis, ATP synthesis in the catalytic domain of F(1) is coupled via a rotary mechanism of the central stalk subunits to proton translocation.</text>
</comment>
<dbReference type="Gene3D" id="1.20.20.10">
    <property type="entry name" value="F1F0 ATP synthase subunit C"/>
    <property type="match status" value="1"/>
</dbReference>
<sequence length="113" mass="11815">MKKLVMGVTLFFVLFGLFLFLSPLATAQETKAAVEETSKSGFNYVYIACAIGIAIAAFGGALGQGKSVSSALEGIARNPNASGKIQTAMIIGLALIESLVIYALVVVLILLFK</sequence>
<dbReference type="CDD" id="cd18121">
    <property type="entry name" value="ATP-synt_Fo_c"/>
    <property type="match status" value="1"/>
</dbReference>
<evidence type="ECO:0000256" key="6">
    <source>
        <dbReference type="ARBA" id="ARBA00022692"/>
    </source>
</evidence>
<dbReference type="Proteomes" id="UP000178526">
    <property type="component" value="Unassembled WGS sequence"/>
</dbReference>
<keyword evidence="11 14" id="KW-0472">Membrane</keyword>
<keyword evidence="6 14" id="KW-0812">Transmembrane</keyword>
<dbReference type="SUPFAM" id="SSF81333">
    <property type="entry name" value="F1F0 ATP synthase subunit C"/>
    <property type="match status" value="1"/>
</dbReference>
<evidence type="ECO:0000256" key="5">
    <source>
        <dbReference type="ARBA" id="ARBA00022547"/>
    </source>
</evidence>
<gene>
    <name evidence="14" type="primary">atpE</name>
    <name evidence="17" type="ORF">A2042_00745</name>
</gene>
<evidence type="ECO:0000256" key="11">
    <source>
        <dbReference type="ARBA" id="ARBA00023136"/>
    </source>
</evidence>
<dbReference type="GO" id="GO:0045259">
    <property type="term" value="C:proton-transporting ATP synthase complex"/>
    <property type="evidence" value="ECO:0007669"/>
    <property type="project" value="UniProtKB-KW"/>
</dbReference>
<dbReference type="InterPro" id="IPR035921">
    <property type="entry name" value="F/V-ATP_Csub_sf"/>
</dbReference>
<keyword evidence="3 14" id="KW-0813">Transport</keyword>
<keyword evidence="9 14" id="KW-0406">Ion transport</keyword>
<evidence type="ECO:0000256" key="12">
    <source>
        <dbReference type="ARBA" id="ARBA00023310"/>
    </source>
</evidence>
<dbReference type="InterPro" id="IPR038662">
    <property type="entry name" value="ATP_synth_F0_csu_sf"/>
</dbReference>
<keyword evidence="10 14" id="KW-0446">Lipid-binding</keyword>
<keyword evidence="12 14" id="KW-0066">ATP synthesis</keyword>
<evidence type="ECO:0000256" key="14">
    <source>
        <dbReference type="HAMAP-Rule" id="MF_01396"/>
    </source>
</evidence>
<evidence type="ECO:0000256" key="8">
    <source>
        <dbReference type="ARBA" id="ARBA00022989"/>
    </source>
</evidence>
<keyword evidence="5 14" id="KW-0138">CF(0)</keyword>
<evidence type="ECO:0000313" key="18">
    <source>
        <dbReference type="Proteomes" id="UP000178526"/>
    </source>
</evidence>
<dbReference type="InterPro" id="IPR005953">
    <property type="entry name" value="ATP_synth_csu_bac/chlpt"/>
</dbReference>
<dbReference type="InterPro" id="IPR000454">
    <property type="entry name" value="ATP_synth_F0_csu"/>
</dbReference>
<dbReference type="FunFam" id="1.20.20.10:FF:000004">
    <property type="entry name" value="ATP synthase subunit c"/>
    <property type="match status" value="1"/>
</dbReference>
<feature type="chain" id="PRO_5009532207" description="ATP synthase subunit c" evidence="15">
    <location>
        <begin position="28"/>
        <end position="113"/>
    </location>
</feature>
<evidence type="ECO:0000313" key="17">
    <source>
        <dbReference type="EMBL" id="OGL42416.1"/>
    </source>
</evidence>
<keyword evidence="8 14" id="KW-1133">Transmembrane helix</keyword>
<dbReference type="GO" id="GO:0005886">
    <property type="term" value="C:plasma membrane"/>
    <property type="evidence" value="ECO:0007669"/>
    <property type="project" value="UniProtKB-SubCell"/>
</dbReference>
<feature type="transmembrane region" description="Helical" evidence="14">
    <location>
        <begin position="43"/>
        <end position="62"/>
    </location>
</feature>
<feature type="transmembrane region" description="Helical" evidence="14">
    <location>
        <begin position="87"/>
        <end position="112"/>
    </location>
</feature>
<keyword evidence="4 14" id="KW-1003">Cell membrane</keyword>
<reference evidence="17 18" key="1">
    <citation type="journal article" date="2016" name="Nat. Commun.">
        <title>Thousands of microbial genomes shed light on interconnected biogeochemical processes in an aquifer system.</title>
        <authorList>
            <person name="Anantharaman K."/>
            <person name="Brown C.T."/>
            <person name="Hug L.A."/>
            <person name="Sharon I."/>
            <person name="Castelle C.J."/>
            <person name="Probst A.J."/>
            <person name="Thomas B.C."/>
            <person name="Singh A."/>
            <person name="Wilkins M.J."/>
            <person name="Karaoz U."/>
            <person name="Brodie E.L."/>
            <person name="Williams K.H."/>
            <person name="Hubbard S.S."/>
            <person name="Banfield J.F."/>
        </authorList>
    </citation>
    <scope>NUCLEOTIDE SEQUENCE [LARGE SCALE GENOMIC DNA]</scope>
</reference>
<evidence type="ECO:0000259" key="16">
    <source>
        <dbReference type="Pfam" id="PF00137"/>
    </source>
</evidence>
<evidence type="ECO:0000256" key="9">
    <source>
        <dbReference type="ARBA" id="ARBA00023065"/>
    </source>
</evidence>
<protein>
    <recommendedName>
        <fullName evidence="14">ATP synthase subunit c</fullName>
    </recommendedName>
    <alternativeName>
        <fullName evidence="14">ATP synthase F(0) sector subunit c</fullName>
    </alternativeName>
    <alternativeName>
        <fullName evidence="14">F-type ATPase subunit c</fullName>
        <shortName evidence="14">F-ATPase subunit c</shortName>
    </alternativeName>
    <alternativeName>
        <fullName evidence="14">Lipid-binding protein</fullName>
    </alternativeName>
</protein>
<comment type="caution">
    <text evidence="17">The sequence shown here is derived from an EMBL/GenBank/DDBJ whole genome shotgun (WGS) entry which is preliminary data.</text>
</comment>
<accession>A0A1F7RLG4</accession>
<keyword evidence="7 14" id="KW-0375">Hydrogen ion transport</keyword>
<dbReference type="GO" id="GO:0008289">
    <property type="term" value="F:lipid binding"/>
    <property type="evidence" value="ECO:0007669"/>
    <property type="project" value="UniProtKB-KW"/>
</dbReference>
<comment type="similarity">
    <text evidence="2 14">Belongs to the ATPase C chain family.</text>
</comment>
<evidence type="ECO:0000256" key="4">
    <source>
        <dbReference type="ARBA" id="ARBA00022475"/>
    </source>
</evidence>
<keyword evidence="15" id="KW-0732">Signal</keyword>
<evidence type="ECO:0000256" key="1">
    <source>
        <dbReference type="ARBA" id="ARBA00004141"/>
    </source>
</evidence>
<dbReference type="InterPro" id="IPR020537">
    <property type="entry name" value="ATP_synth_F0_csu_DDCD_BS"/>
</dbReference>